<reference evidence="11 12" key="1">
    <citation type="submission" date="2019-12" db="EMBL/GenBank/DDBJ databases">
        <title>Novel species isolated from a subtropical stream in China.</title>
        <authorList>
            <person name="Lu H."/>
        </authorList>
    </citation>
    <scope>NUCLEOTIDE SEQUENCE [LARGE SCALE GENOMIC DNA]</scope>
    <source>
        <strain evidence="11 12">FT127W</strain>
    </source>
</reference>
<dbReference type="Proteomes" id="UP000450676">
    <property type="component" value="Unassembled WGS sequence"/>
</dbReference>
<feature type="coiled-coil region" evidence="9">
    <location>
        <begin position="90"/>
        <end position="117"/>
    </location>
</feature>
<keyword evidence="4" id="KW-1003">Cell membrane</keyword>
<gene>
    <name evidence="11" type="ORF">GTP77_14665</name>
</gene>
<dbReference type="PANTHER" id="PTHR30386:SF19">
    <property type="entry name" value="MULTIDRUG EXPORT PROTEIN EMRA-RELATED"/>
    <property type="match status" value="1"/>
</dbReference>
<dbReference type="Gene3D" id="2.40.30.170">
    <property type="match status" value="1"/>
</dbReference>
<keyword evidence="3" id="KW-0813">Transport</keyword>
<comment type="similarity">
    <text evidence="2">Belongs to the membrane fusion protein (MFP) (TC 8.A.1) family.</text>
</comment>
<keyword evidence="7" id="KW-1133">Transmembrane helix</keyword>
<dbReference type="InterPro" id="IPR058633">
    <property type="entry name" value="EmrA/FarA_HH"/>
</dbReference>
<protein>
    <submittedName>
        <fullName evidence="11">HlyD family efflux transporter periplasmic adaptor subunit</fullName>
    </submittedName>
</protein>
<evidence type="ECO:0000256" key="3">
    <source>
        <dbReference type="ARBA" id="ARBA00022448"/>
    </source>
</evidence>
<evidence type="ECO:0000256" key="2">
    <source>
        <dbReference type="ARBA" id="ARBA00009477"/>
    </source>
</evidence>
<dbReference type="Gene3D" id="2.40.50.100">
    <property type="match status" value="1"/>
</dbReference>
<dbReference type="InterPro" id="IPR050739">
    <property type="entry name" value="MFP"/>
</dbReference>
<dbReference type="SUPFAM" id="SSF111369">
    <property type="entry name" value="HlyD-like secretion proteins"/>
    <property type="match status" value="2"/>
</dbReference>
<keyword evidence="12" id="KW-1185">Reference proteome</keyword>
<dbReference type="GO" id="GO:0046677">
    <property type="term" value="P:response to antibiotic"/>
    <property type="evidence" value="ECO:0007669"/>
    <property type="project" value="UniProtKB-ARBA"/>
</dbReference>
<evidence type="ECO:0000256" key="6">
    <source>
        <dbReference type="ARBA" id="ARBA00022692"/>
    </source>
</evidence>
<accession>A0A7X4HCB2</accession>
<dbReference type="AlphaFoldDB" id="A0A7X4HCB2"/>
<dbReference type="RefSeq" id="WP_161072897.1">
    <property type="nucleotide sequence ID" value="NZ_WWCU01000015.1"/>
</dbReference>
<evidence type="ECO:0000256" key="5">
    <source>
        <dbReference type="ARBA" id="ARBA00022519"/>
    </source>
</evidence>
<organism evidence="11 12">
    <name type="scientific">Pseudoduganella aquatica</name>
    <dbReference type="NCBI Taxonomy" id="2660641"/>
    <lineage>
        <taxon>Bacteria</taxon>
        <taxon>Pseudomonadati</taxon>
        <taxon>Pseudomonadota</taxon>
        <taxon>Betaproteobacteria</taxon>
        <taxon>Burkholderiales</taxon>
        <taxon>Oxalobacteraceae</taxon>
        <taxon>Telluria group</taxon>
        <taxon>Pseudoduganella</taxon>
    </lineage>
</organism>
<keyword evidence="5" id="KW-0997">Cell inner membrane</keyword>
<feature type="domain" description="Multidrug export protein EmrA/FarA alpha-helical hairpin" evidence="10">
    <location>
        <begin position="92"/>
        <end position="212"/>
    </location>
</feature>
<dbReference type="GO" id="GO:1990961">
    <property type="term" value="P:xenobiotic detoxification by transmembrane export across the plasma membrane"/>
    <property type="evidence" value="ECO:0007669"/>
    <property type="project" value="UniProtKB-ARBA"/>
</dbReference>
<sequence length="406" mass="42322">MTQATPPAQTAPAPAKRATFTNIAAAALLAGSAGAAWLMLAPNGHQVTEDAYVEGNVVQVTPQLSGSVTEIGADNTDYVQAGQVLVQLNEVDAKLALERAEAQLSKAVRQVRAQFANASQGRANVTLRAADLARATADLARRKALAHSGAVSGEDIEHAEDAVKTARAALTVAEQQLAGTSALVDQTSISNHPDVQAASSQLRDAYVASARTTLRAPVSGLVAKRNVQLGQRVAPGAALMSIVPPEQMWVNANFKESQLRDIRIGQPVVLSADVYGKEVRYTGRVIGQDAGTGNAFSLLPAQNATGNWIKVVQRVPIRIALDAKELAAHPLKLGLSMHVSVDTADHSGAVATSTATRRAAYKTGVFEHELEQADQLVQRIIAANAGGAVPPAARPAARPAALALVD</sequence>
<evidence type="ECO:0000313" key="12">
    <source>
        <dbReference type="Proteomes" id="UP000450676"/>
    </source>
</evidence>
<dbReference type="EMBL" id="WWCU01000015">
    <property type="protein sequence ID" value="MYN08579.1"/>
    <property type="molecule type" value="Genomic_DNA"/>
</dbReference>
<evidence type="ECO:0000256" key="1">
    <source>
        <dbReference type="ARBA" id="ARBA00004377"/>
    </source>
</evidence>
<keyword evidence="6" id="KW-0812">Transmembrane</keyword>
<evidence type="ECO:0000256" key="8">
    <source>
        <dbReference type="ARBA" id="ARBA00023136"/>
    </source>
</evidence>
<dbReference type="GO" id="GO:0015721">
    <property type="term" value="P:bile acid and bile salt transport"/>
    <property type="evidence" value="ECO:0007669"/>
    <property type="project" value="UniProtKB-ARBA"/>
</dbReference>
<evidence type="ECO:0000256" key="4">
    <source>
        <dbReference type="ARBA" id="ARBA00022475"/>
    </source>
</evidence>
<proteinExistence type="inferred from homology"/>
<evidence type="ECO:0000259" key="10">
    <source>
        <dbReference type="Pfam" id="PF25885"/>
    </source>
</evidence>
<comment type="caution">
    <text evidence="11">The sequence shown here is derived from an EMBL/GenBank/DDBJ whole genome shotgun (WGS) entry which is preliminary data.</text>
</comment>
<keyword evidence="9" id="KW-0175">Coiled coil</keyword>
<comment type="subcellular location">
    <subcellularLocation>
        <location evidence="1">Cell inner membrane</location>
        <topology evidence="1">Single-pass membrane protein</topology>
    </subcellularLocation>
</comment>
<dbReference type="PANTHER" id="PTHR30386">
    <property type="entry name" value="MEMBRANE FUSION SUBUNIT OF EMRAB-TOLC MULTIDRUG EFFLUX PUMP"/>
    <property type="match status" value="1"/>
</dbReference>
<dbReference type="Pfam" id="PF25885">
    <property type="entry name" value="HH_EMRA"/>
    <property type="match status" value="1"/>
</dbReference>
<dbReference type="GO" id="GO:0005886">
    <property type="term" value="C:plasma membrane"/>
    <property type="evidence" value="ECO:0007669"/>
    <property type="project" value="UniProtKB-SubCell"/>
</dbReference>
<evidence type="ECO:0000256" key="7">
    <source>
        <dbReference type="ARBA" id="ARBA00022989"/>
    </source>
</evidence>
<name>A0A7X4HCB2_9BURK</name>
<keyword evidence="8" id="KW-0472">Membrane</keyword>
<evidence type="ECO:0000256" key="9">
    <source>
        <dbReference type="SAM" id="Coils"/>
    </source>
</evidence>
<dbReference type="FunFam" id="2.40.30.170:FF:000003">
    <property type="entry name" value="Multidrug resistance protein A"/>
    <property type="match status" value="1"/>
</dbReference>
<evidence type="ECO:0000313" key="11">
    <source>
        <dbReference type="EMBL" id="MYN08579.1"/>
    </source>
</evidence>